<dbReference type="GO" id="GO:1990599">
    <property type="term" value="F:3' overhang single-stranded DNA endodeoxyribonuclease activity"/>
    <property type="evidence" value="ECO:0007669"/>
    <property type="project" value="UniProtKB-EC"/>
</dbReference>
<dbReference type="STRING" id="1387353.BSF38_02094"/>
<dbReference type="SMART" id="SM00318">
    <property type="entry name" value="SNc"/>
    <property type="match status" value="1"/>
</dbReference>
<name>A0A1U7CNV8_9BACT</name>
<evidence type="ECO:0000256" key="2">
    <source>
        <dbReference type="SAM" id="SignalP"/>
    </source>
</evidence>
<dbReference type="Pfam" id="PF00565">
    <property type="entry name" value="SNase"/>
    <property type="match status" value="1"/>
</dbReference>
<keyword evidence="5" id="KW-1185">Reference proteome</keyword>
<feature type="domain" description="TNase-like" evidence="3">
    <location>
        <begin position="66"/>
        <end position="189"/>
    </location>
</feature>
<keyword evidence="2" id="KW-0732">Signal</keyword>
<accession>A0A1U7CNV8</accession>
<dbReference type="InterPro" id="IPR035437">
    <property type="entry name" value="SNase_OB-fold_sf"/>
</dbReference>
<dbReference type="RefSeq" id="WP_083712858.1">
    <property type="nucleotide sequence ID" value="NZ_CP019082.1"/>
</dbReference>
<reference evidence="5" key="1">
    <citation type="submission" date="2016-12" db="EMBL/GenBank/DDBJ databases">
        <title>Comparative genomics of four Isosphaeraceae planctomycetes: a common pool of plasmids and glycoside hydrolase genes.</title>
        <authorList>
            <person name="Ivanova A."/>
        </authorList>
    </citation>
    <scope>NUCLEOTIDE SEQUENCE [LARGE SCALE GENOMIC DNA]</scope>
    <source>
        <strain evidence="5">PX4</strain>
    </source>
</reference>
<dbReference type="OrthoDB" id="4376109at2"/>
<organism evidence="4 5">
    <name type="scientific">Paludisphaera borealis</name>
    <dbReference type="NCBI Taxonomy" id="1387353"/>
    <lineage>
        <taxon>Bacteria</taxon>
        <taxon>Pseudomonadati</taxon>
        <taxon>Planctomycetota</taxon>
        <taxon>Planctomycetia</taxon>
        <taxon>Isosphaerales</taxon>
        <taxon>Isosphaeraceae</taxon>
        <taxon>Paludisphaera</taxon>
    </lineage>
</organism>
<sequence length="220" mass="23599">MGLRSRQRLVTSLSAFAVLALAAHGTAWRAPGGPPPQTPQTPRVGTPTSNPQVRPNGHAVAVDPSIIVVDDGDTVVIRWPGGDVETVRILGIDSPETRHVEHNIPFDQPFGLEARAFAQGAFATATTVELVRASMLDSYERTLGYLILNGKNYSTLIVKARLAEESVTHYGDNGLPQQAAEVLAAAKAAGPLPFEPPYVFRKRMRILSESQKAAPGEPHP</sequence>
<gene>
    <name evidence="4" type="primary">nuc_1</name>
    <name evidence="4" type="ORF">BSF38_02094</name>
</gene>
<dbReference type="InterPro" id="IPR002071">
    <property type="entry name" value="Thermonucl_AS"/>
</dbReference>
<evidence type="ECO:0000313" key="5">
    <source>
        <dbReference type="Proteomes" id="UP000186309"/>
    </source>
</evidence>
<keyword evidence="4" id="KW-0378">Hydrolase</keyword>
<dbReference type="PROSITE" id="PS50830">
    <property type="entry name" value="TNASE_3"/>
    <property type="match status" value="1"/>
</dbReference>
<evidence type="ECO:0000313" key="4">
    <source>
        <dbReference type="EMBL" id="APW60617.1"/>
    </source>
</evidence>
<dbReference type="GO" id="GO:0003676">
    <property type="term" value="F:nucleic acid binding"/>
    <property type="evidence" value="ECO:0007669"/>
    <property type="project" value="InterPro"/>
</dbReference>
<feature type="chain" id="PRO_5012752875" evidence="2">
    <location>
        <begin position="30"/>
        <end position="220"/>
    </location>
</feature>
<dbReference type="SUPFAM" id="SSF50199">
    <property type="entry name" value="Staphylococcal nuclease"/>
    <property type="match status" value="1"/>
</dbReference>
<protein>
    <submittedName>
        <fullName evidence="4">Thermonuclease</fullName>
        <ecNumber evidence="4">3.1.31.1</ecNumber>
    </submittedName>
</protein>
<dbReference type="AlphaFoldDB" id="A0A1U7CNV8"/>
<dbReference type="PROSITE" id="PS01123">
    <property type="entry name" value="TNASE_1"/>
    <property type="match status" value="1"/>
</dbReference>
<evidence type="ECO:0000256" key="1">
    <source>
        <dbReference type="SAM" id="MobiDB-lite"/>
    </source>
</evidence>
<dbReference type="EC" id="3.1.31.1" evidence="4"/>
<proteinExistence type="predicted"/>
<dbReference type="Proteomes" id="UP000186309">
    <property type="component" value="Chromosome"/>
</dbReference>
<evidence type="ECO:0000259" key="3">
    <source>
        <dbReference type="PROSITE" id="PS50830"/>
    </source>
</evidence>
<feature type="signal peptide" evidence="2">
    <location>
        <begin position="1"/>
        <end position="29"/>
    </location>
</feature>
<dbReference type="KEGG" id="pbor:BSF38_02094"/>
<dbReference type="InterPro" id="IPR016071">
    <property type="entry name" value="Staphylococal_nuclease_OB-fold"/>
</dbReference>
<feature type="region of interest" description="Disordered" evidence="1">
    <location>
        <begin position="27"/>
        <end position="55"/>
    </location>
</feature>
<dbReference type="EMBL" id="CP019082">
    <property type="protein sequence ID" value="APW60617.1"/>
    <property type="molecule type" value="Genomic_DNA"/>
</dbReference>
<dbReference type="Gene3D" id="2.40.50.90">
    <property type="match status" value="1"/>
</dbReference>